<keyword evidence="1" id="KW-1133">Transmembrane helix</keyword>
<reference evidence="3 4" key="1">
    <citation type="submission" date="2015-11" db="EMBL/GenBank/DDBJ databases">
        <title>Genomic analysis of 38 Legionella species identifies large and diverse effector repertoires.</title>
        <authorList>
            <person name="Burstein D."/>
            <person name="Amaro F."/>
            <person name="Zusman T."/>
            <person name="Lifshitz Z."/>
            <person name="Cohen O."/>
            <person name="Gilbert J.A."/>
            <person name="Pupko T."/>
            <person name="Shuman H.A."/>
            <person name="Segal G."/>
        </authorList>
    </citation>
    <scope>NUCLEOTIDE SEQUENCE [LARGE SCALE GENOMIC DNA]</scope>
    <source>
        <strain evidence="3 4">PX-1-G2-E2</strain>
    </source>
</reference>
<evidence type="ECO:0000313" key="4">
    <source>
        <dbReference type="Proteomes" id="UP000054908"/>
    </source>
</evidence>
<dbReference type="SUPFAM" id="SSF48371">
    <property type="entry name" value="ARM repeat"/>
    <property type="match status" value="1"/>
</dbReference>
<feature type="domain" description="F-box" evidence="2">
    <location>
        <begin position="4"/>
        <end position="50"/>
    </location>
</feature>
<protein>
    <recommendedName>
        <fullName evidence="2">F-box domain-containing protein</fullName>
    </recommendedName>
</protein>
<evidence type="ECO:0000259" key="2">
    <source>
        <dbReference type="PROSITE" id="PS50181"/>
    </source>
</evidence>
<dbReference type="Gene3D" id="1.25.10.10">
    <property type="entry name" value="Leucine-rich Repeat Variant"/>
    <property type="match status" value="1"/>
</dbReference>
<keyword evidence="1" id="KW-0472">Membrane</keyword>
<dbReference type="EMBL" id="LNYL01000041">
    <property type="protein sequence ID" value="KTD26189.1"/>
    <property type="molecule type" value="Genomic_DNA"/>
</dbReference>
<dbReference type="RefSeq" id="WP_058452325.1">
    <property type="nucleotide sequence ID" value="NZ_CAAAIB010000011.1"/>
</dbReference>
<feature type="transmembrane region" description="Helical" evidence="1">
    <location>
        <begin position="691"/>
        <end position="712"/>
    </location>
</feature>
<keyword evidence="4" id="KW-1185">Reference proteome</keyword>
<proteinExistence type="predicted"/>
<dbReference type="InterPro" id="IPR016024">
    <property type="entry name" value="ARM-type_fold"/>
</dbReference>
<gene>
    <name evidence="3" type="ORF">Lmac_1557</name>
</gene>
<accession>A0A0W0W1T1</accession>
<evidence type="ECO:0000256" key="1">
    <source>
        <dbReference type="SAM" id="Phobius"/>
    </source>
</evidence>
<dbReference type="InterPro" id="IPR011989">
    <property type="entry name" value="ARM-like"/>
</dbReference>
<organism evidence="3 4">
    <name type="scientific">Legionella maceachernii</name>
    <dbReference type="NCBI Taxonomy" id="466"/>
    <lineage>
        <taxon>Bacteria</taxon>
        <taxon>Pseudomonadati</taxon>
        <taxon>Pseudomonadota</taxon>
        <taxon>Gammaproteobacteria</taxon>
        <taxon>Legionellales</taxon>
        <taxon>Legionellaceae</taxon>
        <taxon>Legionella</taxon>
    </lineage>
</organism>
<evidence type="ECO:0000313" key="3">
    <source>
        <dbReference type="EMBL" id="KTD26189.1"/>
    </source>
</evidence>
<dbReference type="AlphaFoldDB" id="A0A0W0W1T1"/>
<dbReference type="PATRIC" id="fig|466.6.peg.1640"/>
<dbReference type="STRING" id="466.Lmac_1557"/>
<sequence>MSGDYFFNQAPVEILLKIYAELSSEDLYKKCRLINRRQRKIAELALFAKRDDESIRYQEALLEAWAADLIGFMKGRDEASLMTLAQEIFKSIKTPQATPKYRLHGLMVIGAIKGFNFTLADSMIPKITANLKRGSLSSWQSAKCFSALILALSERQVDKIMTLLQREMMLRQDLDDDSAVKQHLRVLVPHLTSTQVIRFIRFILANLNHEVSNKVMLQSLALFVPRLGKDQLAKLIPILFEKLNSTDENEVAASLECLAAFAPQLNESGIEAFIPLLRERINSETMRRAVLLCLTAFAPKLGEIRLIELFPVVCECLDNSPIQFSAERCLAAFALRINEKKLTELSLPVLSIFKRYYNPSSLAEFKWVTIFAPAFNEAKLFELTLSFTHVQDWVQIPTSIESQLSEKKLQELVAEIPEKLTSQNEVIQLNALFWLLQIGPRLTKAQKLKFGLLICDRISGSRTANAAKNCLIQYVREFNPLQPNSLLFIKIREKWDSFYGALSLYQKTIFASMLTETELIEIISTLSREINGLNGLGSTVNTIPCIKNLLPRLANDQFGSLISLVFAKLKDKNQAGTYIAHALEELIDLLPKLNETQLQELAQIVVENLKEEEVDRRYVATKLACQLIISNQNFAPLLVKNVQNHAENALLMVMTKILSEIEGKATIVNTNEIMSYKEAECENDSAGCANLNGIGLLTSGGVTVIIGAIVIGAPLSISLSLGLSLIALGLVMLVVGVVYLTNACSNPNDENTVELPARLSY</sequence>
<dbReference type="Proteomes" id="UP000054908">
    <property type="component" value="Unassembled WGS sequence"/>
</dbReference>
<dbReference type="InterPro" id="IPR001810">
    <property type="entry name" value="F-box_dom"/>
</dbReference>
<feature type="transmembrane region" description="Helical" evidence="1">
    <location>
        <begin position="719"/>
        <end position="740"/>
    </location>
</feature>
<dbReference type="PROSITE" id="PS50181">
    <property type="entry name" value="FBOX"/>
    <property type="match status" value="1"/>
</dbReference>
<keyword evidence="1" id="KW-0812">Transmembrane</keyword>
<name>A0A0W0W1T1_9GAMM</name>
<comment type="caution">
    <text evidence="3">The sequence shown here is derived from an EMBL/GenBank/DDBJ whole genome shotgun (WGS) entry which is preliminary data.</text>
</comment>